<dbReference type="EMBL" id="PDCK01000039">
    <property type="protein sequence ID" value="PRQ60008.1"/>
    <property type="molecule type" value="Genomic_DNA"/>
</dbReference>
<reference evidence="1 2" key="1">
    <citation type="journal article" date="2018" name="Nat. Genet.">
        <title>The Rosa genome provides new insights in the design of modern roses.</title>
        <authorList>
            <person name="Bendahmane M."/>
        </authorList>
    </citation>
    <scope>NUCLEOTIDE SEQUENCE [LARGE SCALE GENOMIC DNA]</scope>
    <source>
        <strain evidence="2">cv. Old Blush</strain>
    </source>
</reference>
<accession>A0A2P6SMT7</accession>
<dbReference type="AlphaFoldDB" id="A0A2P6SMT7"/>
<evidence type="ECO:0000313" key="2">
    <source>
        <dbReference type="Proteomes" id="UP000238479"/>
    </source>
</evidence>
<comment type="caution">
    <text evidence="1">The sequence shown here is derived from an EMBL/GenBank/DDBJ whole genome shotgun (WGS) entry which is preliminary data.</text>
</comment>
<dbReference type="Gramene" id="PRQ60008">
    <property type="protein sequence ID" value="PRQ60008"/>
    <property type="gene ID" value="RchiOBHm_Chr1g0376451"/>
</dbReference>
<gene>
    <name evidence="1" type="ORF">RchiOBHm_Chr1g0376451</name>
</gene>
<protein>
    <submittedName>
        <fullName evidence="1">Uncharacterized protein</fullName>
    </submittedName>
</protein>
<organism evidence="1 2">
    <name type="scientific">Rosa chinensis</name>
    <name type="common">China rose</name>
    <dbReference type="NCBI Taxonomy" id="74649"/>
    <lineage>
        <taxon>Eukaryota</taxon>
        <taxon>Viridiplantae</taxon>
        <taxon>Streptophyta</taxon>
        <taxon>Embryophyta</taxon>
        <taxon>Tracheophyta</taxon>
        <taxon>Spermatophyta</taxon>
        <taxon>Magnoliopsida</taxon>
        <taxon>eudicotyledons</taxon>
        <taxon>Gunneridae</taxon>
        <taxon>Pentapetalae</taxon>
        <taxon>rosids</taxon>
        <taxon>fabids</taxon>
        <taxon>Rosales</taxon>
        <taxon>Rosaceae</taxon>
        <taxon>Rosoideae</taxon>
        <taxon>Rosoideae incertae sedis</taxon>
        <taxon>Rosa</taxon>
    </lineage>
</organism>
<proteinExistence type="predicted"/>
<evidence type="ECO:0000313" key="1">
    <source>
        <dbReference type="EMBL" id="PRQ60008.1"/>
    </source>
</evidence>
<keyword evidence="2" id="KW-1185">Reference proteome</keyword>
<name>A0A2P6SMT7_ROSCH</name>
<sequence length="154" mass="17508">MITTFGFVGFAFDELGLISQGVQHVDLGSRPMSLWKLKSAGQNNLRSKHTETHVVGNVVALKKINFSQDMVLDFGWWRSHSFRWWRSGERDGNRSIGKGEQVGQVDGLDTVTLCKHTLVPIHLHATYIQRLGRDPIRLSLHGFPYPKSRFSLHL</sequence>
<dbReference type="Proteomes" id="UP000238479">
    <property type="component" value="Chromosome 1"/>
</dbReference>